<gene>
    <name evidence="2" type="ORF">Tci_007880</name>
</gene>
<evidence type="ECO:0000313" key="2">
    <source>
        <dbReference type="EMBL" id="GEU35902.1"/>
    </source>
</evidence>
<dbReference type="EMBL" id="BKCJ010000745">
    <property type="protein sequence ID" value="GEU35902.1"/>
    <property type="molecule type" value="Genomic_DNA"/>
</dbReference>
<feature type="region of interest" description="Disordered" evidence="1">
    <location>
        <begin position="209"/>
        <end position="230"/>
    </location>
</feature>
<feature type="region of interest" description="Disordered" evidence="1">
    <location>
        <begin position="343"/>
        <end position="366"/>
    </location>
</feature>
<dbReference type="AlphaFoldDB" id="A0A6L2JGT7"/>
<accession>A0A6L2JGT7</accession>
<comment type="caution">
    <text evidence="2">The sequence shown here is derived from an EMBL/GenBank/DDBJ whole genome shotgun (WGS) entry which is preliminary data.</text>
</comment>
<name>A0A6L2JGT7_TANCI</name>
<feature type="compositionally biased region" description="Acidic residues" evidence="1">
    <location>
        <begin position="99"/>
        <end position="157"/>
    </location>
</feature>
<evidence type="ECO:0000256" key="1">
    <source>
        <dbReference type="SAM" id="MobiDB-lite"/>
    </source>
</evidence>
<reference evidence="2" key="1">
    <citation type="journal article" date="2019" name="Sci. Rep.">
        <title>Draft genome of Tanacetum cinerariifolium, the natural source of mosquito coil.</title>
        <authorList>
            <person name="Yamashiro T."/>
            <person name="Shiraishi A."/>
            <person name="Satake H."/>
            <person name="Nakayama K."/>
        </authorList>
    </citation>
    <scope>NUCLEOTIDE SEQUENCE</scope>
</reference>
<protein>
    <recommendedName>
        <fullName evidence="3">Retrotransposon gag domain-containing protein</fullName>
    </recommendedName>
</protein>
<evidence type="ECO:0008006" key="3">
    <source>
        <dbReference type="Google" id="ProtNLM"/>
    </source>
</evidence>
<organism evidence="2">
    <name type="scientific">Tanacetum cinerariifolium</name>
    <name type="common">Dalmatian daisy</name>
    <name type="synonym">Chrysanthemum cinerariifolium</name>
    <dbReference type="NCBI Taxonomy" id="118510"/>
    <lineage>
        <taxon>Eukaryota</taxon>
        <taxon>Viridiplantae</taxon>
        <taxon>Streptophyta</taxon>
        <taxon>Embryophyta</taxon>
        <taxon>Tracheophyta</taxon>
        <taxon>Spermatophyta</taxon>
        <taxon>Magnoliopsida</taxon>
        <taxon>eudicotyledons</taxon>
        <taxon>Gunneridae</taxon>
        <taxon>Pentapetalae</taxon>
        <taxon>asterids</taxon>
        <taxon>campanulids</taxon>
        <taxon>Asterales</taxon>
        <taxon>Asteraceae</taxon>
        <taxon>Asteroideae</taxon>
        <taxon>Anthemideae</taxon>
        <taxon>Anthemidinae</taxon>
        <taxon>Tanacetum</taxon>
    </lineage>
</organism>
<feature type="region of interest" description="Disordered" evidence="1">
    <location>
        <begin position="70"/>
        <end position="171"/>
    </location>
</feature>
<sequence length="502" mass="57106">MSDASSAVTYTSIYTDSEPWRYYREESAETGSLGVIHPPYLDYVPGPKHPPSSVEIPYVPELEYLEYLAPFDDEASLEDQPLPVDASPTATSPSYVADSDPDEDPEEDPEDDHDDYPANEEDGDDEPSDDDDDDDDDTDDKDEEPFEDEEDDEEEEEHLAPADSSVVPIVDPVLPAGDTEALEADEPTPTHRSRHIIIPLSHTRLRRARKTVRPEPSMTNIPKADVPPQKRACLTTPAPRFKVDESSIAGAARRPRPTESDLRRYRVEKAELDTTVRQRTDEFEIRLEEAQDYRAFLRARVNTLFRNKPDHHHTAMLLDREVMYTHEAWAGYEDRSVAAALAKRDAERSRNGDNNNDSRTGGRRQVTTPRECTYTDFLKCQPMSFQGTEGVVGLTRWLEKMESVFQISNCTVACQDVAYTMPWATLKRMITDKYCPRGEIQKLESEYWDLKNVPKESAKVERYIGGLIDMIHISVKASKTQSMQEAIEFAIKMMDKKMLTQS</sequence>
<proteinExistence type="predicted"/>